<dbReference type="InterPro" id="IPR009057">
    <property type="entry name" value="Homeodomain-like_sf"/>
</dbReference>
<reference evidence="1" key="2">
    <citation type="journal article" date="2014" name="ISME J.">
        <title>Microbial stratification in low pH oxic and suboxic macroscopic growths along an acid mine drainage.</title>
        <authorList>
            <person name="Mendez-Garcia C."/>
            <person name="Mesa V."/>
            <person name="Sprenger R.R."/>
            <person name="Richter M."/>
            <person name="Diez M.S."/>
            <person name="Solano J."/>
            <person name="Bargiela R."/>
            <person name="Golyshina O.V."/>
            <person name="Manteca A."/>
            <person name="Ramos J.L."/>
            <person name="Gallego J.R."/>
            <person name="Llorente I."/>
            <person name="Martins Dos Santos V.A."/>
            <person name="Jensen O.N."/>
            <person name="Pelaez A.I."/>
            <person name="Sanchez J."/>
            <person name="Ferrer M."/>
        </authorList>
    </citation>
    <scope>NUCLEOTIDE SEQUENCE</scope>
</reference>
<dbReference type="EMBL" id="AUZZ01008985">
    <property type="protein sequence ID" value="EQD35286.1"/>
    <property type="molecule type" value="Genomic_DNA"/>
</dbReference>
<gene>
    <name evidence="1" type="ORF">B2A_12458</name>
</gene>
<evidence type="ECO:0000313" key="1">
    <source>
        <dbReference type="EMBL" id="EQD35286.1"/>
    </source>
</evidence>
<reference evidence="1" key="1">
    <citation type="submission" date="2013-08" db="EMBL/GenBank/DDBJ databases">
        <authorList>
            <person name="Mendez C."/>
            <person name="Richter M."/>
            <person name="Ferrer M."/>
            <person name="Sanchez J."/>
        </authorList>
    </citation>
    <scope>NUCLEOTIDE SEQUENCE</scope>
</reference>
<accession>T0YIR6</accession>
<proteinExistence type="predicted"/>
<protein>
    <submittedName>
        <fullName evidence="1">IS630 family transposase</fullName>
    </submittedName>
</protein>
<organism evidence="1">
    <name type="scientific">mine drainage metagenome</name>
    <dbReference type="NCBI Taxonomy" id="410659"/>
    <lineage>
        <taxon>unclassified sequences</taxon>
        <taxon>metagenomes</taxon>
        <taxon>ecological metagenomes</taxon>
    </lineage>
</organism>
<name>T0YIR6_9ZZZZ</name>
<feature type="non-terminal residue" evidence="1">
    <location>
        <position position="109"/>
    </location>
</feature>
<dbReference type="SUPFAM" id="SSF46689">
    <property type="entry name" value="Homeodomain-like"/>
    <property type="match status" value="1"/>
</dbReference>
<dbReference type="Pfam" id="PF13551">
    <property type="entry name" value="HTH_29"/>
    <property type="match status" value="1"/>
</dbReference>
<sequence length="109" mass="12591">MARWAQQHRDTLVLEERRLKGLQLLRQGIRPAEIAHRLAVSPQAVDHWKRRLETMGPESLRAQPRHGRLPFVEPKTIATLPEILARGAPSFGYQTDLWTLRRIASVLEK</sequence>
<comment type="caution">
    <text evidence="1">The sequence shown here is derived from an EMBL/GenBank/DDBJ whole genome shotgun (WGS) entry which is preliminary data.</text>
</comment>
<dbReference type="AlphaFoldDB" id="T0YIR6"/>